<protein>
    <recommendedName>
        <fullName evidence="2">Bul1 N-terminal domain-containing protein</fullName>
    </recommendedName>
</protein>
<sequence length="129" mass="14193">MVDLSESTKSGFHEYDKSVNKPSYDETVGSILPSYSMFTNTIRMNATVPENEERDDNPPPNYQDTPSITSDDHGTSLSSSSHAQLSLGASDSANTRSTTTEEDDDLISSLNNNFIIADENTHAWQETIL</sequence>
<dbReference type="InParanoid" id="G3AMX9"/>
<feature type="region of interest" description="Disordered" evidence="1">
    <location>
        <begin position="43"/>
        <end position="106"/>
    </location>
</feature>
<evidence type="ECO:0000256" key="1">
    <source>
        <dbReference type="SAM" id="MobiDB-lite"/>
    </source>
</evidence>
<dbReference type="GeneID" id="18873909"/>
<accession>G3AMX9</accession>
<reference evidence="3 4" key="1">
    <citation type="journal article" date="2011" name="Proc. Natl. Acad. Sci. U.S.A.">
        <title>Comparative genomics of xylose-fermenting fungi for enhanced biofuel production.</title>
        <authorList>
            <person name="Wohlbach D.J."/>
            <person name="Kuo A."/>
            <person name="Sato T.K."/>
            <person name="Potts K.M."/>
            <person name="Salamov A.A."/>
            <person name="LaButti K.M."/>
            <person name="Sun H."/>
            <person name="Clum A."/>
            <person name="Pangilinan J.L."/>
            <person name="Lindquist E.A."/>
            <person name="Lucas S."/>
            <person name="Lapidus A."/>
            <person name="Jin M."/>
            <person name="Gunawan C."/>
            <person name="Balan V."/>
            <person name="Dale B.E."/>
            <person name="Jeffries T.W."/>
            <person name="Zinkel R."/>
            <person name="Barry K.W."/>
            <person name="Grigoriev I.V."/>
            <person name="Gasch A.P."/>
        </authorList>
    </citation>
    <scope>NUCLEOTIDE SEQUENCE [LARGE SCALE GENOMIC DNA]</scope>
    <source>
        <strain evidence="4">NRRL Y-27907 / 11-Y1</strain>
    </source>
</reference>
<feature type="compositionally biased region" description="Polar residues" evidence="1">
    <location>
        <begin position="1"/>
        <end position="10"/>
    </location>
</feature>
<dbReference type="EMBL" id="GL996502">
    <property type="protein sequence ID" value="EGW32393.1"/>
    <property type="molecule type" value="Genomic_DNA"/>
</dbReference>
<evidence type="ECO:0000313" key="3">
    <source>
        <dbReference type="EMBL" id="EGW32393.1"/>
    </source>
</evidence>
<dbReference type="KEGG" id="spaa:SPAPADRAFT_61465"/>
<keyword evidence="4" id="KW-1185">Reference proteome</keyword>
<dbReference type="Proteomes" id="UP000000709">
    <property type="component" value="Unassembled WGS sequence"/>
</dbReference>
<dbReference type="RefSeq" id="XP_007375669.1">
    <property type="nucleotide sequence ID" value="XM_007375607.1"/>
</dbReference>
<feature type="region of interest" description="Disordered" evidence="1">
    <location>
        <begin position="1"/>
        <end position="26"/>
    </location>
</feature>
<feature type="compositionally biased region" description="Low complexity" evidence="1">
    <location>
        <begin position="75"/>
        <end position="90"/>
    </location>
</feature>
<evidence type="ECO:0000313" key="4">
    <source>
        <dbReference type="Proteomes" id="UP000000709"/>
    </source>
</evidence>
<gene>
    <name evidence="3" type="ORF">SPAPADRAFT_61465</name>
</gene>
<feature type="non-terminal residue" evidence="3">
    <location>
        <position position="129"/>
    </location>
</feature>
<name>G3AMX9_SPAPN</name>
<dbReference type="InterPro" id="IPR007519">
    <property type="entry name" value="Bul1_N"/>
</dbReference>
<dbReference type="HOGENOM" id="CLU_1954058_0_0_1"/>
<dbReference type="AlphaFoldDB" id="G3AMX9"/>
<dbReference type="STRING" id="619300.G3AMX9"/>
<organism evidence="4">
    <name type="scientific">Spathaspora passalidarum (strain NRRL Y-27907 / 11-Y1)</name>
    <dbReference type="NCBI Taxonomy" id="619300"/>
    <lineage>
        <taxon>Eukaryota</taxon>
        <taxon>Fungi</taxon>
        <taxon>Dikarya</taxon>
        <taxon>Ascomycota</taxon>
        <taxon>Saccharomycotina</taxon>
        <taxon>Pichiomycetes</taxon>
        <taxon>Debaryomycetaceae</taxon>
        <taxon>Spathaspora</taxon>
    </lineage>
</organism>
<feature type="domain" description="Bul1 N-terminal" evidence="2">
    <location>
        <begin position="12"/>
        <end position="126"/>
    </location>
</feature>
<proteinExistence type="predicted"/>
<dbReference type="Pfam" id="PF04425">
    <property type="entry name" value="Bul1_N"/>
    <property type="match status" value="1"/>
</dbReference>
<evidence type="ECO:0000259" key="2">
    <source>
        <dbReference type="Pfam" id="PF04425"/>
    </source>
</evidence>